<organism evidence="9 10">
    <name type="scientific">Cryptosporidium andersoni</name>
    <dbReference type="NCBI Taxonomy" id="117008"/>
    <lineage>
        <taxon>Eukaryota</taxon>
        <taxon>Sar</taxon>
        <taxon>Alveolata</taxon>
        <taxon>Apicomplexa</taxon>
        <taxon>Conoidasida</taxon>
        <taxon>Coccidia</taxon>
        <taxon>Eucoccidiorida</taxon>
        <taxon>Eimeriorina</taxon>
        <taxon>Cryptosporidiidae</taxon>
        <taxon>Cryptosporidium</taxon>
    </lineage>
</organism>
<evidence type="ECO:0000256" key="5">
    <source>
        <dbReference type="ARBA" id="ARBA00022676"/>
    </source>
</evidence>
<dbReference type="Pfam" id="PF04101">
    <property type="entry name" value="Glyco_tran_28_C"/>
    <property type="match status" value="1"/>
</dbReference>
<dbReference type="InterPro" id="IPR007235">
    <property type="entry name" value="Glyco_trans_28_C"/>
</dbReference>
<gene>
    <name evidence="9" type="ORF">cand_004110</name>
</gene>
<evidence type="ECO:0000256" key="2">
    <source>
        <dbReference type="ARBA" id="ARBA00006962"/>
    </source>
</evidence>
<comment type="similarity">
    <text evidence="2">Belongs to the glycosyltransferase 28 family.</text>
</comment>
<comment type="caution">
    <text evidence="9">The sequence shown here is derived from an EMBL/GenBank/DDBJ whole genome shotgun (WGS) entry which is preliminary data.</text>
</comment>
<dbReference type="GeneID" id="92364596"/>
<dbReference type="GO" id="GO:0005783">
    <property type="term" value="C:endoplasmic reticulum"/>
    <property type="evidence" value="ECO:0007669"/>
    <property type="project" value="UniProtKB-SubCell"/>
</dbReference>
<dbReference type="GO" id="GO:0004577">
    <property type="term" value="F:N-acetylglucosaminyldiphosphodolichol N-acetylglucosaminyltransferase activity"/>
    <property type="evidence" value="ECO:0007669"/>
    <property type="project" value="UniProtKB-EC"/>
</dbReference>
<reference evidence="9 10" key="1">
    <citation type="submission" date="2016-10" db="EMBL/GenBank/DDBJ databases">
        <title>Reductive evolution of mitochondrial metabolism and differential evolution of invasion-related proteins in Cryptosporidium.</title>
        <authorList>
            <person name="Liu S."/>
            <person name="Roellig D.M."/>
            <person name="Guo Y."/>
            <person name="Li N."/>
            <person name="Frace M.A."/>
            <person name="Tang K."/>
            <person name="Zhang L."/>
            <person name="Feng Y."/>
            <person name="Xiao L."/>
        </authorList>
    </citation>
    <scope>NUCLEOTIDE SEQUENCE [LARGE SCALE GENOMIC DNA]</scope>
    <source>
        <strain evidence="9">30847</strain>
    </source>
</reference>
<name>A0A1J4MLM4_9CRYT</name>
<evidence type="ECO:0000256" key="3">
    <source>
        <dbReference type="ARBA" id="ARBA00012614"/>
    </source>
</evidence>
<dbReference type="OrthoDB" id="20273at2759"/>
<evidence type="ECO:0000259" key="8">
    <source>
        <dbReference type="Pfam" id="PF04101"/>
    </source>
</evidence>
<evidence type="ECO:0000313" key="9">
    <source>
        <dbReference type="EMBL" id="OII75145.1"/>
    </source>
</evidence>
<accession>A0A1J4MLM4</accession>
<dbReference type="EMBL" id="LRBS01000090">
    <property type="protein sequence ID" value="OII75145.1"/>
    <property type="molecule type" value="Genomic_DNA"/>
</dbReference>
<keyword evidence="6 9" id="KW-0808">Transferase</keyword>
<sequence length="176" mass="19754">MSHILVTVGTTKFDNLIKAVDTEEFHEAALKLGYTYMYIQYGRGDYIPSLGISSPIEGLKSRKLLEVEAIDYTKGFDLKKFGLVISHAGAGTILDTLRSKVKLIVVSNQLLMNNHQMELSNKLQELNYLIAIHNPKDLVSAMQNISSSSMKDFPEADISLFKQIISEIVGFNVWNR</sequence>
<dbReference type="AlphaFoldDB" id="A0A1J4MLM4"/>
<evidence type="ECO:0000256" key="7">
    <source>
        <dbReference type="ARBA" id="ARBA00022824"/>
    </source>
</evidence>
<dbReference type="PANTHER" id="PTHR12867">
    <property type="entry name" value="GLYCOSYL TRANSFERASE-RELATED"/>
    <property type="match status" value="1"/>
</dbReference>
<protein>
    <recommendedName>
        <fullName evidence="4">UDP-N-acetylglucosamine transferase subunit ALG13</fullName>
        <ecNumber evidence="3">2.4.1.141</ecNumber>
    </recommendedName>
</protein>
<dbReference type="InterPro" id="IPR039042">
    <property type="entry name" value="Alg13-like"/>
</dbReference>
<dbReference type="EC" id="2.4.1.141" evidence="3"/>
<evidence type="ECO:0000256" key="1">
    <source>
        <dbReference type="ARBA" id="ARBA00004240"/>
    </source>
</evidence>
<proteinExistence type="inferred from homology"/>
<dbReference type="VEuPathDB" id="CryptoDB:cand_004110"/>
<keyword evidence="7" id="KW-0256">Endoplasmic reticulum</keyword>
<keyword evidence="5" id="KW-0328">Glycosyltransferase</keyword>
<dbReference type="RefSeq" id="XP_067067415.1">
    <property type="nucleotide sequence ID" value="XM_067210655.1"/>
</dbReference>
<evidence type="ECO:0000256" key="6">
    <source>
        <dbReference type="ARBA" id="ARBA00022679"/>
    </source>
</evidence>
<dbReference type="PANTHER" id="PTHR12867:SF6">
    <property type="entry name" value="N-ACETYLGLUCOSAMINYLDIPHOSPHODOLICHOL N-ACETYLGLUCOSAMINYLTRANSFERASE"/>
    <property type="match status" value="1"/>
</dbReference>
<evidence type="ECO:0000256" key="4">
    <source>
        <dbReference type="ARBA" id="ARBA00017468"/>
    </source>
</evidence>
<feature type="domain" description="Glycosyl transferase family 28 C-terminal" evidence="8">
    <location>
        <begin position="3"/>
        <end position="162"/>
    </location>
</feature>
<dbReference type="Proteomes" id="UP000186804">
    <property type="component" value="Unassembled WGS sequence"/>
</dbReference>
<keyword evidence="10" id="KW-1185">Reference proteome</keyword>
<comment type="subcellular location">
    <subcellularLocation>
        <location evidence="1">Endoplasmic reticulum</location>
    </subcellularLocation>
</comment>
<dbReference type="Gene3D" id="3.40.50.2000">
    <property type="entry name" value="Glycogen Phosphorylase B"/>
    <property type="match status" value="1"/>
</dbReference>
<dbReference type="GO" id="GO:0006488">
    <property type="term" value="P:dolichol-linked oligosaccharide biosynthetic process"/>
    <property type="evidence" value="ECO:0007669"/>
    <property type="project" value="InterPro"/>
</dbReference>
<evidence type="ECO:0000313" key="10">
    <source>
        <dbReference type="Proteomes" id="UP000186804"/>
    </source>
</evidence>